<gene>
    <name evidence="1" type="ORF">A3J54_03505</name>
</gene>
<dbReference type="PROSITE" id="PS51257">
    <property type="entry name" value="PROKAR_LIPOPROTEIN"/>
    <property type="match status" value="1"/>
</dbReference>
<protein>
    <submittedName>
        <fullName evidence="1">Uncharacterized protein</fullName>
    </submittedName>
</protein>
<sequence>MEEKDKRFLESFESFFSFQSFCSCGSIILDHTPYCTACGAENTLLNAERCFKIWEKTPEALAAACSAISHQNRVREAQEEHQSYVRILIDPYCEWCGVAMIPQPCKIALSFVTGDATLEEFSRIHIPICQKCSFEMEEWKMKQEGVLGRAITWEEFFSCVNEWGRAFSSSIDDILNKIPSGMNPEDERKIIDSFRGNLTTYLLAKDKDLEAKTRES</sequence>
<dbReference type="STRING" id="1802117.A3J54_03505"/>
<reference evidence="1 2" key="1">
    <citation type="journal article" date="2016" name="Nat. Commun.">
        <title>Thousands of microbial genomes shed light on interconnected biogeochemical processes in an aquifer system.</title>
        <authorList>
            <person name="Anantharaman K."/>
            <person name="Brown C.T."/>
            <person name="Hug L.A."/>
            <person name="Sharon I."/>
            <person name="Castelle C.J."/>
            <person name="Probst A.J."/>
            <person name="Thomas B.C."/>
            <person name="Singh A."/>
            <person name="Wilkins M.J."/>
            <person name="Karaoz U."/>
            <person name="Brodie E.L."/>
            <person name="Williams K.H."/>
            <person name="Hubbard S.S."/>
            <person name="Banfield J.F."/>
        </authorList>
    </citation>
    <scope>NUCLEOTIDE SEQUENCE [LARGE SCALE GENOMIC DNA]</scope>
</reference>
<dbReference type="EMBL" id="MHNN01000023">
    <property type="protein sequence ID" value="OGZ45166.1"/>
    <property type="molecule type" value="Genomic_DNA"/>
</dbReference>
<dbReference type="AlphaFoldDB" id="A0A1G2G4I2"/>
<evidence type="ECO:0000313" key="2">
    <source>
        <dbReference type="Proteomes" id="UP000176576"/>
    </source>
</evidence>
<accession>A0A1G2G4I2</accession>
<dbReference type="Proteomes" id="UP000176576">
    <property type="component" value="Unassembled WGS sequence"/>
</dbReference>
<comment type="caution">
    <text evidence="1">The sequence shown here is derived from an EMBL/GenBank/DDBJ whole genome shotgun (WGS) entry which is preliminary data.</text>
</comment>
<organism evidence="1 2">
    <name type="scientific">Candidatus Ryanbacteria bacterium RIFCSPHIGHO2_02_FULL_45_13b</name>
    <dbReference type="NCBI Taxonomy" id="1802117"/>
    <lineage>
        <taxon>Bacteria</taxon>
        <taxon>Candidatus Ryaniibacteriota</taxon>
    </lineage>
</organism>
<evidence type="ECO:0000313" key="1">
    <source>
        <dbReference type="EMBL" id="OGZ45166.1"/>
    </source>
</evidence>
<name>A0A1G2G4I2_9BACT</name>
<proteinExistence type="predicted"/>